<dbReference type="Gene3D" id="1.10.287.1080">
    <property type="entry name" value="MazG-like"/>
    <property type="match status" value="1"/>
</dbReference>
<reference evidence="10 11" key="1">
    <citation type="submission" date="2012-04" db="EMBL/GenBank/DDBJ databases">
        <title>The Genome Sequence of Afipia clevelandensis ATCC 49720.</title>
        <authorList>
            <consortium name="The Broad Institute Genome Sequencing Platform"/>
            <person name="Earl A."/>
            <person name="Ward D."/>
            <person name="Feldgarden M."/>
            <person name="Gevers D."/>
            <person name="Huys G."/>
            <person name="Walker B."/>
            <person name="Young S.K."/>
            <person name="Zeng Q."/>
            <person name="Gargeya S."/>
            <person name="Fitzgerald M."/>
            <person name="Haas B."/>
            <person name="Abouelleil A."/>
            <person name="Alvarado L."/>
            <person name="Arachchi H.M."/>
            <person name="Berlin A."/>
            <person name="Chapman S.B."/>
            <person name="Goldberg J."/>
            <person name="Griggs A."/>
            <person name="Gujja S."/>
            <person name="Hansen M."/>
            <person name="Howarth C."/>
            <person name="Imamovic A."/>
            <person name="Larimer J."/>
            <person name="McCowen C."/>
            <person name="Montmayeur A."/>
            <person name="Murphy C."/>
            <person name="Neiman D."/>
            <person name="Pearson M."/>
            <person name="Priest M."/>
            <person name="Roberts A."/>
            <person name="Saif S."/>
            <person name="Shea T."/>
            <person name="Sisk P."/>
            <person name="Sykes S."/>
            <person name="Wortman J."/>
            <person name="Nusbaum C."/>
            <person name="Birren B."/>
        </authorList>
    </citation>
    <scope>NUCLEOTIDE SEQUENCE [LARGE SCALE GENOMIC DNA]</scope>
    <source>
        <strain evidence="10 11">ATCC 49720</strain>
    </source>
</reference>
<evidence type="ECO:0000256" key="5">
    <source>
        <dbReference type="ARBA" id="ARBA00022741"/>
    </source>
</evidence>
<evidence type="ECO:0000256" key="9">
    <source>
        <dbReference type="HAMAP-Rule" id="MF_01020"/>
    </source>
</evidence>
<evidence type="ECO:0000313" key="11">
    <source>
        <dbReference type="Proteomes" id="UP000001095"/>
    </source>
</evidence>
<dbReference type="GO" id="GO:0005737">
    <property type="term" value="C:cytoplasm"/>
    <property type="evidence" value="ECO:0007669"/>
    <property type="project" value="UniProtKB-SubCell"/>
</dbReference>
<keyword evidence="7 9" id="KW-0067">ATP-binding</keyword>
<comment type="subcellular location">
    <subcellularLocation>
        <location evidence="9">Cytoplasm</location>
    </subcellularLocation>
</comment>
<keyword evidence="8 9" id="KW-0368">Histidine biosynthesis</keyword>
<dbReference type="Proteomes" id="UP000001095">
    <property type="component" value="Unassembled WGS sequence"/>
</dbReference>
<evidence type="ECO:0000256" key="8">
    <source>
        <dbReference type="ARBA" id="ARBA00023102"/>
    </source>
</evidence>
<evidence type="ECO:0000256" key="6">
    <source>
        <dbReference type="ARBA" id="ARBA00022801"/>
    </source>
</evidence>
<proteinExistence type="inferred from homology"/>
<dbReference type="OrthoDB" id="9814738at2"/>
<dbReference type="PANTHER" id="PTHR42945:SF1">
    <property type="entry name" value="HISTIDINE BIOSYNTHESIS BIFUNCTIONAL PROTEIN HIS7"/>
    <property type="match status" value="1"/>
</dbReference>
<dbReference type="InterPro" id="IPR008179">
    <property type="entry name" value="HisE"/>
</dbReference>
<protein>
    <recommendedName>
        <fullName evidence="9">Phosphoribosyl-ATP pyrophosphatase</fullName>
        <shortName evidence="9">PRA-PH</shortName>
        <ecNumber evidence="9">3.6.1.31</ecNumber>
    </recommendedName>
</protein>
<evidence type="ECO:0000256" key="3">
    <source>
        <dbReference type="ARBA" id="ARBA00009392"/>
    </source>
</evidence>
<evidence type="ECO:0000256" key="7">
    <source>
        <dbReference type="ARBA" id="ARBA00022840"/>
    </source>
</evidence>
<keyword evidence="5 9" id="KW-0547">Nucleotide-binding</keyword>
<dbReference type="HAMAP" id="MF_01020">
    <property type="entry name" value="HisE"/>
    <property type="match status" value="1"/>
</dbReference>
<evidence type="ECO:0000256" key="2">
    <source>
        <dbReference type="ARBA" id="ARBA00005204"/>
    </source>
</evidence>
<dbReference type="PANTHER" id="PTHR42945">
    <property type="entry name" value="HISTIDINE BIOSYNTHESIS BIFUNCTIONAL PROTEIN"/>
    <property type="match status" value="1"/>
</dbReference>
<dbReference type="CDD" id="cd11534">
    <property type="entry name" value="NTP-PPase_HisIE_like"/>
    <property type="match status" value="1"/>
</dbReference>
<dbReference type="NCBIfam" id="TIGR03188">
    <property type="entry name" value="histidine_hisI"/>
    <property type="match status" value="1"/>
</dbReference>
<keyword evidence="9" id="KW-0963">Cytoplasm</keyword>
<dbReference type="RefSeq" id="WP_002713890.1">
    <property type="nucleotide sequence ID" value="NZ_KB375281.1"/>
</dbReference>
<name>K8P2H1_9BRAD</name>
<evidence type="ECO:0000256" key="1">
    <source>
        <dbReference type="ARBA" id="ARBA00001460"/>
    </source>
</evidence>
<organism evidence="10 11">
    <name type="scientific">Afipia clevelandensis ATCC 49720</name>
    <dbReference type="NCBI Taxonomy" id="883079"/>
    <lineage>
        <taxon>Bacteria</taxon>
        <taxon>Pseudomonadati</taxon>
        <taxon>Pseudomonadota</taxon>
        <taxon>Alphaproteobacteria</taxon>
        <taxon>Hyphomicrobiales</taxon>
        <taxon>Nitrobacteraceae</taxon>
        <taxon>Afipia</taxon>
    </lineage>
</organism>
<keyword evidence="6 9" id="KW-0378">Hydrolase</keyword>
<dbReference type="InterPro" id="IPR021130">
    <property type="entry name" value="PRib-ATP_PPHydrolase-like"/>
</dbReference>
<dbReference type="UniPathway" id="UPA00031">
    <property type="reaction ID" value="UER00007"/>
</dbReference>
<dbReference type="NCBIfam" id="NF001613">
    <property type="entry name" value="PRK00400.1-5"/>
    <property type="match status" value="1"/>
</dbReference>
<dbReference type="PATRIC" id="fig|883079.3.peg.3080"/>
<sequence>MSGFTIHDLAATIDARAASGGDASYTRKLLDKGPEHCAKKLGEEAVETVIAAIENDRSHLIAESADLLFHLLVLLKSRGVSLADVEAALAQRTGMSGLEEKAARKKD</sequence>
<comment type="similarity">
    <text evidence="3 9">Belongs to the PRA-PH family.</text>
</comment>
<accession>K8P2H1</accession>
<comment type="pathway">
    <text evidence="2 9">Amino-acid biosynthesis; L-histidine biosynthesis; L-histidine from 5-phospho-alpha-D-ribose 1-diphosphate: step 2/9.</text>
</comment>
<dbReference type="NCBIfam" id="NF001611">
    <property type="entry name" value="PRK00400.1-3"/>
    <property type="match status" value="1"/>
</dbReference>
<dbReference type="EMBL" id="AGWY01000012">
    <property type="protein sequence ID" value="EKS33900.1"/>
    <property type="molecule type" value="Genomic_DNA"/>
</dbReference>
<keyword evidence="11" id="KW-1185">Reference proteome</keyword>
<dbReference type="EC" id="3.6.1.31" evidence="9"/>
<dbReference type="AlphaFoldDB" id="K8P2H1"/>
<evidence type="ECO:0000256" key="4">
    <source>
        <dbReference type="ARBA" id="ARBA00022605"/>
    </source>
</evidence>
<comment type="caution">
    <text evidence="10">The sequence shown here is derived from an EMBL/GenBank/DDBJ whole genome shotgun (WGS) entry which is preliminary data.</text>
</comment>
<dbReference type="GO" id="GO:0004636">
    <property type="term" value="F:phosphoribosyl-ATP diphosphatase activity"/>
    <property type="evidence" value="ECO:0007669"/>
    <property type="project" value="UniProtKB-UniRule"/>
</dbReference>
<comment type="catalytic activity">
    <reaction evidence="1 9">
        <text>1-(5-phospho-beta-D-ribosyl)-ATP + H2O = 1-(5-phospho-beta-D-ribosyl)-5'-AMP + diphosphate + H(+)</text>
        <dbReference type="Rhea" id="RHEA:22828"/>
        <dbReference type="ChEBI" id="CHEBI:15377"/>
        <dbReference type="ChEBI" id="CHEBI:15378"/>
        <dbReference type="ChEBI" id="CHEBI:33019"/>
        <dbReference type="ChEBI" id="CHEBI:59457"/>
        <dbReference type="ChEBI" id="CHEBI:73183"/>
        <dbReference type="EC" id="3.6.1.31"/>
    </reaction>
</comment>
<gene>
    <name evidence="9" type="primary">hisE</name>
    <name evidence="10" type="ORF">HMPREF9696_03020</name>
</gene>
<dbReference type="SUPFAM" id="SSF101386">
    <property type="entry name" value="all-alpha NTP pyrophosphatases"/>
    <property type="match status" value="1"/>
</dbReference>
<dbReference type="GO" id="GO:0005524">
    <property type="term" value="F:ATP binding"/>
    <property type="evidence" value="ECO:0007669"/>
    <property type="project" value="UniProtKB-KW"/>
</dbReference>
<evidence type="ECO:0000313" key="10">
    <source>
        <dbReference type="EMBL" id="EKS33900.1"/>
    </source>
</evidence>
<dbReference type="GO" id="GO:0000105">
    <property type="term" value="P:L-histidine biosynthetic process"/>
    <property type="evidence" value="ECO:0007669"/>
    <property type="project" value="UniProtKB-UniRule"/>
</dbReference>
<dbReference type="HOGENOM" id="CLU_123337_1_1_5"/>
<keyword evidence="4 9" id="KW-0028">Amino-acid biosynthesis</keyword>
<dbReference type="Pfam" id="PF01503">
    <property type="entry name" value="PRA-PH"/>
    <property type="match status" value="1"/>
</dbReference>